<evidence type="ECO:0000313" key="3">
    <source>
        <dbReference type="Proteomes" id="UP000659654"/>
    </source>
</evidence>
<feature type="transmembrane region" description="Helical" evidence="1">
    <location>
        <begin position="21"/>
        <end position="40"/>
    </location>
</feature>
<keyword evidence="1" id="KW-0472">Membrane</keyword>
<keyword evidence="1" id="KW-0812">Transmembrane</keyword>
<dbReference type="Proteomes" id="UP000659654">
    <property type="component" value="Unassembled WGS sequence"/>
</dbReference>
<dbReference type="Proteomes" id="UP000582659">
    <property type="component" value="Unassembled WGS sequence"/>
</dbReference>
<gene>
    <name evidence="2" type="ORF">BXYJ_LOCUS11224</name>
</gene>
<keyword evidence="1" id="KW-1133">Transmembrane helix</keyword>
<sequence length="150" mass="16947">MALIMRDMVIMVLNTMEIIMVWSMKAMAIMVLNIMALSIMETITDTVMVLNIMASNMDIMDSNTMAWTITENIMDLNMTDMNITDLNMDVMDLIITDLNMEIIMVLNMVTTDSNMVIMALNMASDIMEIISKPITLKIHNAGVQFGFAFD</sequence>
<comment type="caution">
    <text evidence="2">The sequence shown here is derived from an EMBL/GenBank/DDBJ whole genome shotgun (WGS) entry which is preliminary data.</text>
</comment>
<dbReference type="EMBL" id="CAJFCV020000005">
    <property type="protein sequence ID" value="CAG9122005.1"/>
    <property type="molecule type" value="Genomic_DNA"/>
</dbReference>
<evidence type="ECO:0000256" key="1">
    <source>
        <dbReference type="SAM" id="Phobius"/>
    </source>
</evidence>
<protein>
    <submittedName>
        <fullName evidence="2">(pine wood nematode) hypothetical protein</fullName>
    </submittedName>
</protein>
<name>A0A7I8XQ83_BURXY</name>
<keyword evidence="3" id="KW-1185">Reference proteome</keyword>
<dbReference type="AlphaFoldDB" id="A0A7I8XQ83"/>
<organism evidence="2 3">
    <name type="scientific">Bursaphelenchus xylophilus</name>
    <name type="common">Pinewood nematode worm</name>
    <name type="synonym">Aphelenchoides xylophilus</name>
    <dbReference type="NCBI Taxonomy" id="6326"/>
    <lineage>
        <taxon>Eukaryota</taxon>
        <taxon>Metazoa</taxon>
        <taxon>Ecdysozoa</taxon>
        <taxon>Nematoda</taxon>
        <taxon>Chromadorea</taxon>
        <taxon>Rhabditida</taxon>
        <taxon>Tylenchina</taxon>
        <taxon>Tylenchomorpha</taxon>
        <taxon>Aphelenchoidea</taxon>
        <taxon>Aphelenchoididae</taxon>
        <taxon>Bursaphelenchus</taxon>
    </lineage>
</organism>
<reference evidence="2" key="1">
    <citation type="submission" date="2020-09" db="EMBL/GenBank/DDBJ databases">
        <authorList>
            <person name="Kikuchi T."/>
        </authorList>
    </citation>
    <scope>NUCLEOTIDE SEQUENCE</scope>
    <source>
        <strain evidence="2">Ka4C1</strain>
    </source>
</reference>
<proteinExistence type="predicted"/>
<dbReference type="EMBL" id="CAJFDI010000005">
    <property type="protein sequence ID" value="CAD5230924.1"/>
    <property type="molecule type" value="Genomic_DNA"/>
</dbReference>
<accession>A0A7I8XQ83</accession>
<evidence type="ECO:0000313" key="2">
    <source>
        <dbReference type="EMBL" id="CAD5230924.1"/>
    </source>
</evidence>